<dbReference type="Pfam" id="PF12708">
    <property type="entry name" value="Pect-lyase_RHGA_epim"/>
    <property type="match status" value="1"/>
</dbReference>
<dbReference type="InterPro" id="IPR012334">
    <property type="entry name" value="Pectin_lyas_fold"/>
</dbReference>
<name>A0A1Y2EB51_9PEZI</name>
<dbReference type="PANTHER" id="PTHR33928">
    <property type="entry name" value="POLYGALACTURONASE QRT3"/>
    <property type="match status" value="1"/>
</dbReference>
<organism evidence="4 5">
    <name type="scientific">Pseudomassariella vexata</name>
    <dbReference type="NCBI Taxonomy" id="1141098"/>
    <lineage>
        <taxon>Eukaryota</taxon>
        <taxon>Fungi</taxon>
        <taxon>Dikarya</taxon>
        <taxon>Ascomycota</taxon>
        <taxon>Pezizomycotina</taxon>
        <taxon>Sordariomycetes</taxon>
        <taxon>Xylariomycetidae</taxon>
        <taxon>Amphisphaeriales</taxon>
        <taxon>Pseudomassariaceae</taxon>
        <taxon>Pseudomassariella</taxon>
    </lineage>
</organism>
<gene>
    <name evidence="4" type="ORF">BCR38DRAFT_334775</name>
</gene>
<dbReference type="FunFam" id="2.160.20.10:FF:000049">
    <property type="entry name" value="Putative exo-beta-1,3-glucanase"/>
    <property type="match status" value="1"/>
</dbReference>
<reference evidence="4 5" key="1">
    <citation type="submission" date="2016-07" db="EMBL/GenBank/DDBJ databases">
        <title>Pervasive Adenine N6-methylation of Active Genes in Fungi.</title>
        <authorList>
            <consortium name="DOE Joint Genome Institute"/>
            <person name="Mondo S.J."/>
            <person name="Dannebaum R.O."/>
            <person name="Kuo R.C."/>
            <person name="Labutti K."/>
            <person name="Haridas S."/>
            <person name="Kuo A."/>
            <person name="Salamov A."/>
            <person name="Ahrendt S.R."/>
            <person name="Lipzen A."/>
            <person name="Sullivan W."/>
            <person name="Andreopoulos W.B."/>
            <person name="Clum A."/>
            <person name="Lindquist E."/>
            <person name="Daum C."/>
            <person name="Ramamoorthy G.K."/>
            <person name="Gryganskyi A."/>
            <person name="Culley D."/>
            <person name="Magnuson J.K."/>
            <person name="James T.Y."/>
            <person name="O'Malley M.A."/>
            <person name="Stajich J.E."/>
            <person name="Spatafora J.W."/>
            <person name="Visel A."/>
            <person name="Grigoriev I.V."/>
        </authorList>
    </citation>
    <scope>NUCLEOTIDE SEQUENCE [LARGE SCALE GENOMIC DNA]</scope>
    <source>
        <strain evidence="4 5">CBS 129021</strain>
    </source>
</reference>
<keyword evidence="2" id="KW-0732">Signal</keyword>
<evidence type="ECO:0000313" key="5">
    <source>
        <dbReference type="Proteomes" id="UP000193689"/>
    </source>
</evidence>
<dbReference type="PANTHER" id="PTHR33928:SF2">
    <property type="entry name" value="PECTATE LYASE SUPERFAMILY PROTEIN DOMAIN-CONTAINING PROTEIN-RELATED"/>
    <property type="match status" value="1"/>
</dbReference>
<proteinExistence type="predicted"/>
<feature type="domain" description="Rhamnogalacturonase A/B/Epimerase-like pectate lyase" evidence="3">
    <location>
        <begin position="75"/>
        <end position="290"/>
    </location>
</feature>
<sequence>MLPRHFLAAGTLLVSLAVVLAHPPSEHPTPFESLNTRETSCSGPVESSPKTWWRAAIQYNGTTPTAVDETFQYYRTVIQYGADNTGVENATEGFNFAINAWNRTANTVTTLPAYVYVPPGKYRIKASIQMLVSTYLIGDPLDPPTLIADPALGFDPVINGYDTHQGNGSATKNFYMSIRNIIIDTSEISTDTGITAIDWSVSQGCSMNNVQIKMPQDSKHLGITMKRGGSGIIIADCSFTGGAIGILLKNQQYELKGLSFNGCNTGIKIDTVWVATFQDITFANCKYGIDMSGNATGAVSLVDSSINNCEAGVNAYVSGTGQGSLTIDNFQTDGGTTAVKSSEGNTLLQDSVPAGQTWVMGNENPQNYQSGKLYEIDRPSALLSDDKYFTMPAPQYEKYEISQVVSLTNDSEYPVFGDNSHNDGPNINAILKKHAGCKIILVPQGIYVTEETIYIPPGTRLVGELLSVFTGNGSTFKNADDPKPVVQVGKPGEKGVAQILDILVEVSDILPGAILMQVNMAGTKPGDVGVWNTVLRVGGSKHTLVNTQCTDADTSTCKAAFALLHVTNSASLYAENLWGWVADHSLEDGTTQNIAVGRGALIESTQPTWLVGTSFEHCALYQYNLNRASNVYIGLQQTESPYWQGTGQPNYAPAPWTPNTTYGDPTFSNCADQDADGNGQCFRAWAHHAAGSSDIVIHGSALWVFFNGMNDNKFQDANCDKYGGICQLNMIFLSDAVSTFMYSLGGKSTTNLVYDTTGGDINVAAMDDNVGGWGAVVAAYLRDFGVEGDE</sequence>
<dbReference type="CDD" id="cd23668">
    <property type="entry name" value="GH55_beta13glucanase-like"/>
    <property type="match status" value="1"/>
</dbReference>
<dbReference type="InterPro" id="IPR024535">
    <property type="entry name" value="RHGA/B-epi-like_pectate_lyase"/>
</dbReference>
<protein>
    <submittedName>
        <fullName evidence="4">Pectate lyase superfamily protein-domain-containing protein</fullName>
    </submittedName>
</protein>
<feature type="chain" id="PRO_5012033675" evidence="2">
    <location>
        <begin position="22"/>
        <end position="790"/>
    </location>
</feature>
<dbReference type="Gene3D" id="2.160.20.10">
    <property type="entry name" value="Single-stranded right-handed beta-helix, Pectin lyase-like"/>
    <property type="match status" value="2"/>
</dbReference>
<keyword evidence="5" id="KW-1185">Reference proteome</keyword>
<feature type="compositionally biased region" description="Polar residues" evidence="1">
    <location>
        <begin position="32"/>
        <end position="42"/>
    </location>
</feature>
<dbReference type="GeneID" id="63771557"/>
<dbReference type="GO" id="GO:0004650">
    <property type="term" value="F:polygalacturonase activity"/>
    <property type="evidence" value="ECO:0007669"/>
    <property type="project" value="InterPro"/>
</dbReference>
<comment type="caution">
    <text evidence="4">The sequence shown here is derived from an EMBL/GenBank/DDBJ whole genome shotgun (WGS) entry which is preliminary data.</text>
</comment>
<keyword evidence="4" id="KW-0456">Lyase</keyword>
<dbReference type="OrthoDB" id="1046782at2759"/>
<evidence type="ECO:0000256" key="1">
    <source>
        <dbReference type="SAM" id="MobiDB-lite"/>
    </source>
</evidence>
<dbReference type="STRING" id="1141098.A0A1Y2EB51"/>
<dbReference type="InterPro" id="IPR039279">
    <property type="entry name" value="QRT3-like"/>
</dbReference>
<feature type="signal peptide" evidence="2">
    <location>
        <begin position="1"/>
        <end position="21"/>
    </location>
</feature>
<dbReference type="SUPFAM" id="SSF51126">
    <property type="entry name" value="Pectin lyase-like"/>
    <property type="match status" value="2"/>
</dbReference>
<dbReference type="GO" id="GO:0016829">
    <property type="term" value="F:lyase activity"/>
    <property type="evidence" value="ECO:0007669"/>
    <property type="project" value="UniProtKB-KW"/>
</dbReference>
<dbReference type="RefSeq" id="XP_040719086.1">
    <property type="nucleotide sequence ID" value="XM_040855345.1"/>
</dbReference>
<dbReference type="AlphaFoldDB" id="A0A1Y2EB51"/>
<dbReference type="InterPro" id="IPR011050">
    <property type="entry name" value="Pectin_lyase_fold/virulence"/>
</dbReference>
<evidence type="ECO:0000256" key="2">
    <source>
        <dbReference type="SAM" id="SignalP"/>
    </source>
</evidence>
<evidence type="ECO:0000259" key="3">
    <source>
        <dbReference type="Pfam" id="PF12708"/>
    </source>
</evidence>
<dbReference type="EMBL" id="MCFJ01000003">
    <property type="protein sequence ID" value="ORY68799.1"/>
    <property type="molecule type" value="Genomic_DNA"/>
</dbReference>
<feature type="region of interest" description="Disordered" evidence="1">
    <location>
        <begin position="26"/>
        <end position="45"/>
    </location>
</feature>
<dbReference type="Proteomes" id="UP000193689">
    <property type="component" value="Unassembled WGS sequence"/>
</dbReference>
<evidence type="ECO:0000313" key="4">
    <source>
        <dbReference type="EMBL" id="ORY68799.1"/>
    </source>
</evidence>
<dbReference type="InParanoid" id="A0A1Y2EB51"/>
<accession>A0A1Y2EB51</accession>